<dbReference type="Proteomes" id="UP000887013">
    <property type="component" value="Unassembled WGS sequence"/>
</dbReference>
<feature type="signal peptide" evidence="1">
    <location>
        <begin position="1"/>
        <end position="16"/>
    </location>
</feature>
<protein>
    <recommendedName>
        <fullName evidence="4">Secreted protein</fullName>
    </recommendedName>
</protein>
<keyword evidence="1" id="KW-0732">Signal</keyword>
<evidence type="ECO:0000256" key="1">
    <source>
        <dbReference type="SAM" id="SignalP"/>
    </source>
</evidence>
<dbReference type="AlphaFoldDB" id="A0A8X6NA33"/>
<reference evidence="2" key="1">
    <citation type="submission" date="2020-08" db="EMBL/GenBank/DDBJ databases">
        <title>Multicomponent nature underlies the extraordinary mechanical properties of spider dragline silk.</title>
        <authorList>
            <person name="Kono N."/>
            <person name="Nakamura H."/>
            <person name="Mori M."/>
            <person name="Yoshida Y."/>
            <person name="Ohtoshi R."/>
            <person name="Malay A.D."/>
            <person name="Moran D.A.P."/>
            <person name="Tomita M."/>
            <person name="Numata K."/>
            <person name="Arakawa K."/>
        </authorList>
    </citation>
    <scope>NUCLEOTIDE SEQUENCE</scope>
</reference>
<name>A0A8X6NA33_NEPPI</name>
<evidence type="ECO:0000313" key="3">
    <source>
        <dbReference type="Proteomes" id="UP000887013"/>
    </source>
</evidence>
<feature type="chain" id="PRO_5036458297" description="Secreted protein" evidence="1">
    <location>
        <begin position="17"/>
        <end position="81"/>
    </location>
</feature>
<keyword evidence="3" id="KW-1185">Reference proteome</keyword>
<dbReference type="EMBL" id="BMAW01102271">
    <property type="protein sequence ID" value="GFT03498.1"/>
    <property type="molecule type" value="Genomic_DNA"/>
</dbReference>
<sequence>MPLFILKEILCLSVLAALRHITFLPLLQANLETASLPEENLNTAPKNCPRAKLNRFVDEWALLGSALSFGHVVRKVVGGGC</sequence>
<proteinExistence type="predicted"/>
<organism evidence="2 3">
    <name type="scientific">Nephila pilipes</name>
    <name type="common">Giant wood spider</name>
    <name type="synonym">Nephila maculata</name>
    <dbReference type="NCBI Taxonomy" id="299642"/>
    <lineage>
        <taxon>Eukaryota</taxon>
        <taxon>Metazoa</taxon>
        <taxon>Ecdysozoa</taxon>
        <taxon>Arthropoda</taxon>
        <taxon>Chelicerata</taxon>
        <taxon>Arachnida</taxon>
        <taxon>Araneae</taxon>
        <taxon>Araneomorphae</taxon>
        <taxon>Entelegynae</taxon>
        <taxon>Araneoidea</taxon>
        <taxon>Nephilidae</taxon>
        <taxon>Nephila</taxon>
    </lineage>
</organism>
<comment type="caution">
    <text evidence="2">The sequence shown here is derived from an EMBL/GenBank/DDBJ whole genome shotgun (WGS) entry which is preliminary data.</text>
</comment>
<evidence type="ECO:0008006" key="4">
    <source>
        <dbReference type="Google" id="ProtNLM"/>
    </source>
</evidence>
<gene>
    <name evidence="2" type="ORF">NPIL_236171</name>
</gene>
<accession>A0A8X6NA33</accession>
<evidence type="ECO:0000313" key="2">
    <source>
        <dbReference type="EMBL" id="GFT03498.1"/>
    </source>
</evidence>